<dbReference type="Proteomes" id="UP000178646">
    <property type="component" value="Unassembled WGS sequence"/>
</dbReference>
<feature type="transmembrane region" description="Helical" evidence="1">
    <location>
        <begin position="102"/>
        <end position="125"/>
    </location>
</feature>
<gene>
    <name evidence="3" type="ORF">A2W59_01995</name>
</gene>
<feature type="chain" id="PRO_5009583919" description="DUF4190 domain-containing protein" evidence="2">
    <location>
        <begin position="31"/>
        <end position="146"/>
    </location>
</feature>
<proteinExistence type="predicted"/>
<evidence type="ECO:0000256" key="1">
    <source>
        <dbReference type="SAM" id="Phobius"/>
    </source>
</evidence>
<keyword evidence="1" id="KW-0812">Transmembrane</keyword>
<keyword evidence="1" id="KW-0472">Membrane</keyword>
<name>A0A1G2PMS3_9BACT</name>
<protein>
    <recommendedName>
        <fullName evidence="5">DUF4190 domain-containing protein</fullName>
    </recommendedName>
</protein>
<accession>A0A1G2PMS3</accession>
<evidence type="ECO:0000313" key="3">
    <source>
        <dbReference type="EMBL" id="OHA49630.1"/>
    </source>
</evidence>
<reference evidence="3 4" key="1">
    <citation type="journal article" date="2016" name="Nat. Commun.">
        <title>Thousands of microbial genomes shed light on interconnected biogeochemical processes in an aquifer system.</title>
        <authorList>
            <person name="Anantharaman K."/>
            <person name="Brown C.T."/>
            <person name="Hug L.A."/>
            <person name="Sharon I."/>
            <person name="Castelle C.J."/>
            <person name="Probst A.J."/>
            <person name="Thomas B.C."/>
            <person name="Singh A."/>
            <person name="Wilkins M.J."/>
            <person name="Karaoz U."/>
            <person name="Brodie E.L."/>
            <person name="Williams K.H."/>
            <person name="Hubbard S.S."/>
            <person name="Banfield J.F."/>
        </authorList>
    </citation>
    <scope>NUCLEOTIDE SEQUENCE [LARGE SCALE GENOMIC DNA]</scope>
</reference>
<dbReference type="EMBL" id="MHSU01000029">
    <property type="protein sequence ID" value="OHA49630.1"/>
    <property type="molecule type" value="Genomic_DNA"/>
</dbReference>
<evidence type="ECO:0000256" key="2">
    <source>
        <dbReference type="SAM" id="SignalP"/>
    </source>
</evidence>
<feature type="signal peptide" evidence="2">
    <location>
        <begin position="1"/>
        <end position="30"/>
    </location>
</feature>
<dbReference type="AlphaFoldDB" id="A0A1G2PMS3"/>
<feature type="transmembrane region" description="Helical" evidence="1">
    <location>
        <begin position="62"/>
        <end position="81"/>
    </location>
</feature>
<keyword evidence="2" id="KW-0732">Signal</keyword>
<keyword evidence="1" id="KW-1133">Transmembrane helix</keyword>
<evidence type="ECO:0008006" key="5">
    <source>
        <dbReference type="Google" id="ProtNLM"/>
    </source>
</evidence>
<evidence type="ECO:0000313" key="4">
    <source>
        <dbReference type="Proteomes" id="UP000178646"/>
    </source>
</evidence>
<organism evidence="3 4">
    <name type="scientific">Candidatus Terrybacteria bacterium RIFCSPHIGHO2_02_41_19</name>
    <dbReference type="NCBI Taxonomy" id="1802364"/>
    <lineage>
        <taxon>Bacteria</taxon>
        <taxon>Candidatus Terryibacteriota</taxon>
    </lineage>
</organism>
<sequence length="146" mass="15435">MFKKNKKISKILAATALFAVLFIFFTPVLAEADSHLGNIIPCEGDDCGVCDIFRLISNIVKFAAFTIAAPLAGIIMAYGGFKLITAGGNESERSKGTNAIWAAVWGILITFGAYVIVNAIIGGLAGESFSNSWYQFPGCVSEGVMG</sequence>
<comment type="caution">
    <text evidence="3">The sequence shown here is derived from an EMBL/GenBank/DDBJ whole genome shotgun (WGS) entry which is preliminary data.</text>
</comment>